<keyword evidence="2" id="KW-1185">Reference proteome</keyword>
<organism evidence="1 2">
    <name type="scientific">Macrosiphum euphorbiae</name>
    <name type="common">potato aphid</name>
    <dbReference type="NCBI Taxonomy" id="13131"/>
    <lineage>
        <taxon>Eukaryota</taxon>
        <taxon>Metazoa</taxon>
        <taxon>Ecdysozoa</taxon>
        <taxon>Arthropoda</taxon>
        <taxon>Hexapoda</taxon>
        <taxon>Insecta</taxon>
        <taxon>Pterygota</taxon>
        <taxon>Neoptera</taxon>
        <taxon>Paraneoptera</taxon>
        <taxon>Hemiptera</taxon>
        <taxon>Sternorrhyncha</taxon>
        <taxon>Aphidomorpha</taxon>
        <taxon>Aphidoidea</taxon>
        <taxon>Aphididae</taxon>
        <taxon>Macrosiphini</taxon>
        <taxon>Macrosiphum</taxon>
    </lineage>
</organism>
<dbReference type="InterPro" id="IPR021109">
    <property type="entry name" value="Peptidase_aspartic_dom_sf"/>
</dbReference>
<dbReference type="PANTHER" id="PTHR47331:SF5">
    <property type="entry name" value="RIBONUCLEASE H"/>
    <property type="match status" value="1"/>
</dbReference>
<sequence>MYIICLKPRLTYRCGEFNIDLPTFIELEEFISSRCIAFESSETLDASATRKGSIYPKNDANSKKTSNHPATRKGLIVSITNDIKYSCCSEPHKLYTCSKFKNLSIGERVTVVRGSRLCFNCFAPTHMATVCKSMYGGRICRRRHNTLLQFDKVVEPEQSTEGERTTTNTPSVSAAASALSGLEQNYTFLATAVVLVADRRSNQRRCRSLLDSGSQVNFISGNLAKSLQLDCKKTNLPVDGIGASQVRAVSYVEVSVQSRLSDYCVELVCYVLPKIVNNLPSCETPKDGWQIPDDLMSQLADPTFQNPGTADLLIGGDVFFDVFSTTVPRIPLNVKNVVLNCSNLGWIVTGELGVVTFVGIHSVGESLEEDWKAICAGETSSFGRLSKTNQRCLEKAETVEHFNQTTYRDEEGRFVVRLLKKDTVNELGSTLAISTSRFISVERKLQHDEKLRTEYTKFINEYIEIGHIVEVVNELVIAKPSFYLPHHAVLKGSSLTTKLRVVFDASATSSSGLSLNNMLKCGPTVQEDVFGILTRFRKKQYAVISDVEKMFCQVRGSEDDWNLQRILWRQNPKE</sequence>
<evidence type="ECO:0000313" key="2">
    <source>
        <dbReference type="Proteomes" id="UP001160148"/>
    </source>
</evidence>
<evidence type="ECO:0000313" key="1">
    <source>
        <dbReference type="EMBL" id="CAI6358572.1"/>
    </source>
</evidence>
<dbReference type="AlphaFoldDB" id="A0AAV0WSL5"/>
<dbReference type="GO" id="GO:0071897">
    <property type="term" value="P:DNA biosynthetic process"/>
    <property type="evidence" value="ECO:0007669"/>
    <property type="project" value="UniProtKB-ARBA"/>
</dbReference>
<proteinExistence type="predicted"/>
<dbReference type="CDD" id="cd00303">
    <property type="entry name" value="retropepsin_like"/>
    <property type="match status" value="1"/>
</dbReference>
<dbReference type="Proteomes" id="UP001160148">
    <property type="component" value="Unassembled WGS sequence"/>
</dbReference>
<dbReference type="PANTHER" id="PTHR47331">
    <property type="entry name" value="PHD-TYPE DOMAIN-CONTAINING PROTEIN"/>
    <property type="match status" value="1"/>
</dbReference>
<evidence type="ECO:0008006" key="3">
    <source>
        <dbReference type="Google" id="ProtNLM"/>
    </source>
</evidence>
<accession>A0AAV0WSL5</accession>
<dbReference type="SUPFAM" id="SSF56672">
    <property type="entry name" value="DNA/RNA polymerases"/>
    <property type="match status" value="1"/>
</dbReference>
<protein>
    <recommendedName>
        <fullName evidence="3">Peptidase aspartic putative domain-containing protein</fullName>
    </recommendedName>
</protein>
<name>A0AAV0WSL5_9HEMI</name>
<comment type="caution">
    <text evidence="1">The sequence shown here is derived from an EMBL/GenBank/DDBJ whole genome shotgun (WGS) entry which is preliminary data.</text>
</comment>
<reference evidence="1 2" key="1">
    <citation type="submission" date="2023-01" db="EMBL/GenBank/DDBJ databases">
        <authorList>
            <person name="Whitehead M."/>
        </authorList>
    </citation>
    <scope>NUCLEOTIDE SEQUENCE [LARGE SCALE GENOMIC DNA]</scope>
</reference>
<gene>
    <name evidence="1" type="ORF">MEUPH1_LOCUS14075</name>
</gene>
<dbReference type="Gene3D" id="2.40.70.10">
    <property type="entry name" value="Acid Proteases"/>
    <property type="match status" value="1"/>
</dbReference>
<dbReference type="EMBL" id="CARXXK010000002">
    <property type="protein sequence ID" value="CAI6358572.1"/>
    <property type="molecule type" value="Genomic_DNA"/>
</dbReference>
<dbReference type="InterPro" id="IPR043502">
    <property type="entry name" value="DNA/RNA_pol_sf"/>
</dbReference>